<evidence type="ECO:0000313" key="4">
    <source>
        <dbReference type="Proteomes" id="UP000034778"/>
    </source>
</evidence>
<protein>
    <submittedName>
        <fullName evidence="3">NUDIX hydrolase</fullName>
    </submittedName>
</protein>
<dbReference type="Pfam" id="PF00293">
    <property type="entry name" value="NUDIX"/>
    <property type="match status" value="1"/>
</dbReference>
<dbReference type="InterPro" id="IPR020084">
    <property type="entry name" value="NUDIX_hydrolase_CS"/>
</dbReference>
<dbReference type="PANTHER" id="PTHR43736:SF1">
    <property type="entry name" value="DIHYDRONEOPTERIN TRIPHOSPHATE DIPHOSPHATASE"/>
    <property type="match status" value="1"/>
</dbReference>
<dbReference type="GO" id="GO:0016787">
    <property type="term" value="F:hydrolase activity"/>
    <property type="evidence" value="ECO:0007669"/>
    <property type="project" value="UniProtKB-KW"/>
</dbReference>
<dbReference type="AlphaFoldDB" id="A0A0F9ZHZ0"/>
<comment type="caution">
    <text evidence="3">The sequence shown here is derived from an EMBL/GenBank/DDBJ whole genome shotgun (WGS) entry which is preliminary data.</text>
</comment>
<dbReference type="InterPro" id="IPR015797">
    <property type="entry name" value="NUDIX_hydrolase-like_dom_sf"/>
</dbReference>
<dbReference type="STRING" id="1618566.UR35_C0017G0009"/>
<dbReference type="PANTHER" id="PTHR43736">
    <property type="entry name" value="ADP-RIBOSE PYROPHOSPHATASE"/>
    <property type="match status" value="1"/>
</dbReference>
<dbReference type="EMBL" id="LBOW01000017">
    <property type="protein sequence ID" value="KKP43744.1"/>
    <property type="molecule type" value="Genomic_DNA"/>
</dbReference>
<reference evidence="3 4" key="1">
    <citation type="journal article" date="2015" name="Nature">
        <title>rRNA introns, odd ribosomes, and small enigmatic genomes across a large radiation of phyla.</title>
        <authorList>
            <person name="Brown C.T."/>
            <person name="Hug L.A."/>
            <person name="Thomas B.C."/>
            <person name="Sharon I."/>
            <person name="Castelle C.J."/>
            <person name="Singh A."/>
            <person name="Wilkins M.J."/>
            <person name="Williams K.H."/>
            <person name="Banfield J.F."/>
        </authorList>
    </citation>
    <scope>NUCLEOTIDE SEQUENCE [LARGE SCALE GENOMIC DNA]</scope>
</reference>
<keyword evidence="1 3" id="KW-0378">Hydrolase</keyword>
<gene>
    <name evidence="3" type="ORF">UR35_C0017G0009</name>
</gene>
<dbReference type="InterPro" id="IPR000086">
    <property type="entry name" value="NUDIX_hydrolase_dom"/>
</dbReference>
<feature type="domain" description="Nudix hydrolase" evidence="2">
    <location>
        <begin position="5"/>
        <end position="137"/>
    </location>
</feature>
<sequence length="137" mass="15622">MKQINQKVVVGGVIVHDNKVLIVQRASDEEAYPDLWEVPSGKKESLEKVTNAVLREVKEETGLTAEIIKMIDVFNFSVEKSDEIRDVTQINFLLKLVDNSEVKLSNEHQNFAWITKDEINNYNLSEETKSAITKAFI</sequence>
<dbReference type="Gene3D" id="3.90.79.10">
    <property type="entry name" value="Nucleoside Triphosphate Pyrophosphohydrolase"/>
    <property type="match status" value="1"/>
</dbReference>
<dbReference type="PROSITE" id="PS51462">
    <property type="entry name" value="NUDIX"/>
    <property type="match status" value="1"/>
</dbReference>
<accession>A0A0F9ZHZ0</accession>
<dbReference type="SUPFAM" id="SSF55811">
    <property type="entry name" value="Nudix"/>
    <property type="match status" value="1"/>
</dbReference>
<name>A0A0F9ZHZ0_9BACT</name>
<proteinExistence type="predicted"/>
<dbReference type="PROSITE" id="PS00893">
    <property type="entry name" value="NUDIX_BOX"/>
    <property type="match status" value="1"/>
</dbReference>
<evidence type="ECO:0000313" key="3">
    <source>
        <dbReference type="EMBL" id="KKP43744.1"/>
    </source>
</evidence>
<evidence type="ECO:0000259" key="2">
    <source>
        <dbReference type="PROSITE" id="PS51462"/>
    </source>
</evidence>
<evidence type="ECO:0000256" key="1">
    <source>
        <dbReference type="ARBA" id="ARBA00022801"/>
    </source>
</evidence>
<organism evidence="3 4">
    <name type="scientific">Candidatus Woesebacteria bacterium GW2011_GWB1_33_22</name>
    <dbReference type="NCBI Taxonomy" id="1618566"/>
    <lineage>
        <taxon>Bacteria</taxon>
        <taxon>Candidatus Woeseibacteriota</taxon>
    </lineage>
</organism>
<dbReference type="Proteomes" id="UP000034778">
    <property type="component" value="Unassembled WGS sequence"/>
</dbReference>